<feature type="transmembrane region" description="Helical" evidence="1">
    <location>
        <begin position="21"/>
        <end position="43"/>
    </location>
</feature>
<keyword evidence="1" id="KW-1133">Transmembrane helix</keyword>
<dbReference type="PANTHER" id="PTHR40590:SF1">
    <property type="entry name" value="CYTOPLASMIC PROTEIN"/>
    <property type="match status" value="1"/>
</dbReference>
<keyword evidence="3" id="KW-1185">Reference proteome</keyword>
<dbReference type="CDD" id="cd14789">
    <property type="entry name" value="Tiki"/>
    <property type="match status" value="1"/>
</dbReference>
<evidence type="ECO:0000313" key="3">
    <source>
        <dbReference type="Proteomes" id="UP001214854"/>
    </source>
</evidence>
<dbReference type="RefSeq" id="WP_272747290.1">
    <property type="nucleotide sequence ID" value="NZ_JAQQKX010000003.1"/>
</dbReference>
<dbReference type="Pfam" id="PF01963">
    <property type="entry name" value="TraB_PrgY_gumN"/>
    <property type="match status" value="1"/>
</dbReference>
<evidence type="ECO:0000256" key="1">
    <source>
        <dbReference type="SAM" id="Phobius"/>
    </source>
</evidence>
<gene>
    <name evidence="2" type="ORF">PQU92_05955</name>
</gene>
<reference evidence="2 3" key="1">
    <citation type="submission" date="2023-01" db="EMBL/GenBank/DDBJ databases">
        <title>Novel species of the genus Asticcacaulis isolated from rivers.</title>
        <authorList>
            <person name="Lu H."/>
        </authorList>
    </citation>
    <scope>NUCLEOTIDE SEQUENCE [LARGE SCALE GENOMIC DNA]</scope>
    <source>
        <strain evidence="2 3">BYS171W</strain>
    </source>
</reference>
<dbReference type="InterPro" id="IPR047111">
    <property type="entry name" value="YbaP-like"/>
</dbReference>
<comment type="caution">
    <text evidence="2">The sequence shown here is derived from an EMBL/GenBank/DDBJ whole genome shotgun (WGS) entry which is preliminary data.</text>
</comment>
<dbReference type="EMBL" id="JAQQKX010000003">
    <property type="protein sequence ID" value="MDC7682810.1"/>
    <property type="molecule type" value="Genomic_DNA"/>
</dbReference>
<dbReference type="PANTHER" id="PTHR40590">
    <property type="entry name" value="CYTOPLASMIC PROTEIN-RELATED"/>
    <property type="match status" value="1"/>
</dbReference>
<dbReference type="Proteomes" id="UP001214854">
    <property type="component" value="Unassembled WGS sequence"/>
</dbReference>
<organism evidence="2 3">
    <name type="scientific">Asticcacaulis aquaticus</name>
    <dbReference type="NCBI Taxonomy" id="2984212"/>
    <lineage>
        <taxon>Bacteria</taxon>
        <taxon>Pseudomonadati</taxon>
        <taxon>Pseudomonadota</taxon>
        <taxon>Alphaproteobacteria</taxon>
        <taxon>Caulobacterales</taxon>
        <taxon>Caulobacteraceae</taxon>
        <taxon>Asticcacaulis</taxon>
    </lineage>
</organism>
<evidence type="ECO:0000313" key="2">
    <source>
        <dbReference type="EMBL" id="MDC7682810.1"/>
    </source>
</evidence>
<keyword evidence="1" id="KW-0472">Membrane</keyword>
<sequence>MRDQLSFSQETKPAGRNWGRDIGIGLGIGAVVIALAFGGEYALTHLKPPPPKVVAATSPTGAPLMWVLKDEDSTIYLFGSIHALMTGTKWADTRLFQAFDTADEVYFEVKDLDGFSDGFRRRLMSSGGNILTGLDETEVRQLQAFARAHEVTTDDLSRLKPWLVGMMIEGQQTGMTGMRGDKGVDYLLMTRAKTLGLPIRGMETPEQQLAYFLNLSDARSRDYLRQSLKAQVGGQLYHLVAAWQTGDEALLARMIAADKASDPALHQGLLVNRNTAWVRRIETMMAGEGHIFITVGAGHLVGEDSVITMLRQRGFTVTRVDPS</sequence>
<keyword evidence="1" id="KW-0812">Transmembrane</keyword>
<name>A0ABT5HRW3_9CAUL</name>
<accession>A0ABT5HRW3</accession>
<dbReference type="InterPro" id="IPR002816">
    <property type="entry name" value="TraB/PrgY/GumN_fam"/>
</dbReference>
<proteinExistence type="predicted"/>
<protein>
    <submittedName>
        <fullName evidence="2">TraB/GumN family protein</fullName>
    </submittedName>
</protein>